<dbReference type="EC" id="3.1.-.-" evidence="1"/>
<feature type="compositionally biased region" description="Basic residues" evidence="2">
    <location>
        <begin position="92"/>
        <end position="113"/>
    </location>
</feature>
<dbReference type="Pfam" id="PF07819">
    <property type="entry name" value="PGAP1"/>
    <property type="match status" value="1"/>
</dbReference>
<proteinExistence type="inferred from homology"/>
<dbReference type="SUPFAM" id="SSF53474">
    <property type="entry name" value="alpha/beta-Hydrolases"/>
    <property type="match status" value="1"/>
</dbReference>
<feature type="region of interest" description="Disordered" evidence="2">
    <location>
        <begin position="1"/>
        <end position="155"/>
    </location>
</feature>
<reference evidence="4 5" key="1">
    <citation type="journal article" date="2012" name="Eukaryot. Cell">
        <title>Draft genome sequence of CBS 2479, the standard type strain of Trichosporon asahii.</title>
        <authorList>
            <person name="Yang R.Y."/>
            <person name="Li H.T."/>
            <person name="Zhu H."/>
            <person name="Zhou G.P."/>
            <person name="Wang M."/>
            <person name="Wang L."/>
        </authorList>
    </citation>
    <scope>NUCLEOTIDE SEQUENCE [LARGE SCALE GENOMIC DNA]</scope>
    <source>
        <strain evidence="5">ATCC 90039 / CBS 2479 / JCM 2466 / KCTC 7840 / NCYC 2677 / UAMH 7654</strain>
    </source>
</reference>
<comment type="similarity">
    <text evidence="1">Belongs to the GPI inositol-deacylase family.</text>
</comment>
<dbReference type="HOGENOM" id="CLU_015737_2_1_1"/>
<comment type="function">
    <text evidence="1">Involved in inositol deacylation of GPI-anchored proteins which plays important roles in the quality control and ER-associated degradation of GPI-anchored proteins.</text>
</comment>
<dbReference type="VEuPathDB" id="FungiDB:A1Q1_03952"/>
<comment type="caution">
    <text evidence="4">The sequence shown here is derived from an EMBL/GenBank/DDBJ whole genome shotgun (WGS) entry which is preliminary data.</text>
</comment>
<evidence type="ECO:0000313" key="5">
    <source>
        <dbReference type="Proteomes" id="UP000002748"/>
    </source>
</evidence>
<dbReference type="RefSeq" id="XP_014177852.1">
    <property type="nucleotide sequence ID" value="XM_014322377.1"/>
</dbReference>
<feature type="compositionally biased region" description="Low complexity" evidence="2">
    <location>
        <begin position="1"/>
        <end position="25"/>
    </location>
</feature>
<dbReference type="KEGG" id="tasa:A1Q1_03952"/>
<keyword evidence="1" id="KW-0378">Hydrolase</keyword>
<evidence type="ECO:0000256" key="2">
    <source>
        <dbReference type="SAM" id="MobiDB-lite"/>
    </source>
</evidence>
<comment type="subcellular location">
    <subcellularLocation>
        <location evidence="1">Endoplasmic reticulum membrane</location>
    </subcellularLocation>
</comment>
<protein>
    <recommendedName>
        <fullName evidence="1">GPI inositol-deacylase</fullName>
        <ecNumber evidence="1">3.1.-.-</ecNumber>
    </recommendedName>
</protein>
<keyword evidence="1" id="KW-0472">Membrane</keyword>
<evidence type="ECO:0000313" key="4">
    <source>
        <dbReference type="EMBL" id="EJT47323.1"/>
    </source>
</evidence>
<dbReference type="GO" id="GO:0015031">
    <property type="term" value="P:protein transport"/>
    <property type="evidence" value="ECO:0007669"/>
    <property type="project" value="UniProtKB-KW"/>
</dbReference>
<feature type="compositionally biased region" description="Basic and acidic residues" evidence="2">
    <location>
        <begin position="133"/>
        <end position="149"/>
    </location>
</feature>
<dbReference type="EMBL" id="ALBS01000258">
    <property type="protein sequence ID" value="EJT47323.1"/>
    <property type="molecule type" value="Genomic_DNA"/>
</dbReference>
<evidence type="ECO:0000259" key="3">
    <source>
        <dbReference type="Pfam" id="PF07819"/>
    </source>
</evidence>
<name>J5QH42_TRIAS</name>
<dbReference type="AlphaFoldDB" id="J5QH42"/>
<dbReference type="GO" id="GO:0005789">
    <property type="term" value="C:endoplasmic reticulum membrane"/>
    <property type="evidence" value="ECO:0007669"/>
    <property type="project" value="UniProtKB-SubCell"/>
</dbReference>
<organism evidence="4 5">
    <name type="scientific">Trichosporon asahii var. asahii (strain ATCC 90039 / CBS 2479 / JCM 2466 / KCTC 7840 / NBRC 103889/ NCYC 2677 / UAMH 7654)</name>
    <name type="common">Yeast</name>
    <dbReference type="NCBI Taxonomy" id="1186058"/>
    <lineage>
        <taxon>Eukaryota</taxon>
        <taxon>Fungi</taxon>
        <taxon>Dikarya</taxon>
        <taxon>Basidiomycota</taxon>
        <taxon>Agaricomycotina</taxon>
        <taxon>Tremellomycetes</taxon>
        <taxon>Trichosporonales</taxon>
        <taxon>Trichosporonaceae</taxon>
        <taxon>Trichosporon</taxon>
    </lineage>
</organism>
<dbReference type="Gene3D" id="3.40.50.1820">
    <property type="entry name" value="alpha/beta hydrolase"/>
    <property type="match status" value="1"/>
</dbReference>
<dbReference type="InterPro" id="IPR012908">
    <property type="entry name" value="PGAP1-ab_dom-like"/>
</dbReference>
<feature type="domain" description="GPI inositol-deacylase PGAP1-like alpha/beta" evidence="3">
    <location>
        <begin position="375"/>
        <end position="430"/>
    </location>
</feature>
<dbReference type="InterPro" id="IPR029058">
    <property type="entry name" value="AB_hydrolase_fold"/>
</dbReference>
<feature type="compositionally biased region" description="Pro residues" evidence="2">
    <location>
        <begin position="71"/>
        <end position="91"/>
    </location>
</feature>
<feature type="compositionally biased region" description="Low complexity" evidence="2">
    <location>
        <begin position="44"/>
        <end position="66"/>
    </location>
</feature>
<accession>J5QH42</accession>
<dbReference type="GO" id="GO:0016788">
    <property type="term" value="F:hydrolase activity, acting on ester bonds"/>
    <property type="evidence" value="ECO:0007669"/>
    <property type="project" value="InterPro"/>
</dbReference>
<dbReference type="Proteomes" id="UP000002748">
    <property type="component" value="Unassembled WGS sequence"/>
</dbReference>
<gene>
    <name evidence="4" type="ORF">A1Q1_03952</name>
</gene>
<keyword evidence="1" id="KW-0256">Endoplasmic reticulum</keyword>
<dbReference type="OrthoDB" id="5592486at2759"/>
<sequence>MSVSRPSPGSTTPTPPQTNTETRTSQSASSTPRASVEKPDLAKPLSPSSEPLSSLLQDALSSSLPHDSPKTPSPSSTPRPFTPPNSVTPPPKAHHAPVNRSKRALPSHQRPRLVSRLSRSSSTTGTTYANAEDDSHTRARVHDHAHAHEPSSATINEIQRRLSSGGTPLSPGTSMWAMDYAHQHTRLESFPDLDPRTGLPKSPDMRTSDARLQIQRTISELSSHEGEVDDEPQMSLPLVGSVALPRSPFDVGRRAFSTSVSASQDFSKDISKWAKNWLPGTSVSKEHVDSILSEDDQAPTAEQEQEHINKKYETPKNPLVFCHGLLGFDVLGPRNIAPMQISYWRGVREVLESNGAEVMICRVPATASIKDRATILMEQIEKQYEGRTVNLIGHSMGGLDCRYLISVLKPTKFSVCSLTTISTPHRGSPFADYVIDNVIGRDRLPQLLGMMESLNLPNSGDGSAFAALGTRAMRVFNTEVIDDPNVHYYSWGASCDPGLLDTFRWPHNVIYAKEGPNDGLVSVYSARWGEYRGTLLGVNHLEMVGWVNAMKNMFSNLTGNPVSFKPGTFYLEIGF</sequence>
<feature type="region of interest" description="Disordered" evidence="2">
    <location>
        <begin position="189"/>
        <end position="208"/>
    </location>
</feature>
<keyword evidence="1" id="KW-0653">Protein transport</keyword>
<keyword evidence="1" id="KW-0813">Transport</keyword>
<dbReference type="GeneID" id="25987465"/>
<evidence type="ECO:0000256" key="1">
    <source>
        <dbReference type="RuleBase" id="RU365011"/>
    </source>
</evidence>
<dbReference type="PANTHER" id="PTHR11440">
    <property type="entry name" value="LECITHIN-CHOLESTEROL ACYLTRANSFERASE-RELATED"/>
    <property type="match status" value="1"/>
</dbReference>
<feature type="compositionally biased region" description="Low complexity" evidence="2">
    <location>
        <begin position="114"/>
        <end position="127"/>
    </location>
</feature>